<evidence type="ECO:0000256" key="3">
    <source>
        <dbReference type="ARBA" id="ARBA00022448"/>
    </source>
</evidence>
<dbReference type="GO" id="GO:0046872">
    <property type="term" value="F:metal ion binding"/>
    <property type="evidence" value="ECO:0007669"/>
    <property type="project" value="UniProtKB-KW"/>
</dbReference>
<evidence type="ECO:0000256" key="9">
    <source>
        <dbReference type="ARBA" id="ARBA00022989"/>
    </source>
</evidence>
<comment type="PTM">
    <text evidence="12">Binds 4 heme groups per subunit.</text>
</comment>
<evidence type="ECO:0000256" key="1">
    <source>
        <dbReference type="ARBA" id="ARBA00004162"/>
    </source>
</evidence>
<keyword evidence="5 12" id="KW-0349">Heme</keyword>
<keyword evidence="3 12" id="KW-0813">Transport</keyword>
<keyword evidence="18" id="KW-1185">Reference proteome</keyword>
<gene>
    <name evidence="17" type="ORF">G3I74_10920</name>
</gene>
<dbReference type="Pfam" id="PF03264">
    <property type="entry name" value="Cytochrom_NNT"/>
    <property type="match status" value="1"/>
</dbReference>
<dbReference type="GO" id="GO:0009061">
    <property type="term" value="P:anaerobic respiration"/>
    <property type="evidence" value="ECO:0007669"/>
    <property type="project" value="TreeGrafter"/>
</dbReference>
<evidence type="ECO:0000259" key="16">
    <source>
        <dbReference type="Pfam" id="PF03264"/>
    </source>
</evidence>
<keyword evidence="10 12" id="KW-0408">Iron</keyword>
<dbReference type="RefSeq" id="WP_164211611.1">
    <property type="nucleotide sequence ID" value="NZ_JAAGSC010000041.1"/>
</dbReference>
<feature type="binding site" description="covalent" evidence="13">
    <location>
        <position position="75"/>
    </location>
    <ligand>
        <name>heme</name>
        <dbReference type="ChEBI" id="CHEBI:30413"/>
        <label>2</label>
    </ligand>
</feature>
<feature type="binding site" description="covalent" evidence="13">
    <location>
        <position position="46"/>
    </location>
    <ligand>
        <name>heme</name>
        <dbReference type="ChEBI" id="CHEBI:30413"/>
        <label>1</label>
    </ligand>
</feature>
<comment type="cofactor">
    <cofactor evidence="13">
        <name>heme</name>
        <dbReference type="ChEBI" id="CHEBI:30413"/>
    </cofactor>
    <text evidence="13">Binds 4 heme groups per subunit.</text>
</comment>
<keyword evidence="11 15" id="KW-0472">Membrane</keyword>
<dbReference type="SUPFAM" id="SSF48695">
    <property type="entry name" value="Multiheme cytochromes"/>
    <property type="match status" value="1"/>
</dbReference>
<evidence type="ECO:0000256" key="6">
    <source>
        <dbReference type="ARBA" id="ARBA00022692"/>
    </source>
</evidence>
<dbReference type="GO" id="GO:0009055">
    <property type="term" value="F:electron transfer activity"/>
    <property type="evidence" value="ECO:0007669"/>
    <property type="project" value="TreeGrafter"/>
</dbReference>
<keyword evidence="4" id="KW-1003">Cell membrane</keyword>
<evidence type="ECO:0000256" key="13">
    <source>
        <dbReference type="PIRSR" id="PIRSR000013-1"/>
    </source>
</evidence>
<dbReference type="AlphaFoldDB" id="A0A845V0I6"/>
<dbReference type="GO" id="GO:0019333">
    <property type="term" value="P:denitrification pathway"/>
    <property type="evidence" value="ECO:0007669"/>
    <property type="project" value="InterPro"/>
</dbReference>
<comment type="caution">
    <text evidence="17">The sequence shown here is derived from an EMBL/GenBank/DDBJ whole genome shotgun (WGS) entry which is preliminary data.</text>
</comment>
<evidence type="ECO:0000256" key="4">
    <source>
        <dbReference type="ARBA" id="ARBA00022475"/>
    </source>
</evidence>
<evidence type="ECO:0000256" key="10">
    <source>
        <dbReference type="ARBA" id="ARBA00023004"/>
    </source>
</evidence>
<dbReference type="EMBL" id="JAAGSC010000041">
    <property type="protein sequence ID" value="NDY96244.1"/>
    <property type="molecule type" value="Genomic_DNA"/>
</dbReference>
<evidence type="ECO:0000256" key="5">
    <source>
        <dbReference type="ARBA" id="ARBA00022617"/>
    </source>
</evidence>
<keyword evidence="7 12" id="KW-0479">Metal-binding</keyword>
<evidence type="ECO:0000256" key="2">
    <source>
        <dbReference type="ARBA" id="ARBA00007395"/>
    </source>
</evidence>
<comment type="subcellular location">
    <subcellularLocation>
        <location evidence="1">Cell membrane</location>
        <topology evidence="1">Single-pass membrane protein</topology>
    </subcellularLocation>
</comment>
<name>A0A845V0I6_9GAMM</name>
<evidence type="ECO:0000256" key="15">
    <source>
        <dbReference type="SAM" id="Phobius"/>
    </source>
</evidence>
<evidence type="ECO:0000256" key="8">
    <source>
        <dbReference type="ARBA" id="ARBA00022982"/>
    </source>
</evidence>
<proteinExistence type="inferred from homology"/>
<dbReference type="GO" id="GO:0020037">
    <property type="term" value="F:heme binding"/>
    <property type="evidence" value="ECO:0007669"/>
    <property type="project" value="InterPro"/>
</dbReference>
<feature type="binding site" description="covalent" evidence="13">
    <location>
        <position position="49"/>
    </location>
    <ligand>
        <name>heme</name>
        <dbReference type="ChEBI" id="CHEBI:30413"/>
        <label>1</label>
    </ligand>
</feature>
<protein>
    <recommendedName>
        <fullName evidence="12">Cytochrome c-type protein</fullName>
    </recommendedName>
</protein>
<feature type="binding site" description="axial binding residue" evidence="14">
    <location>
        <position position="183"/>
    </location>
    <ligand>
        <name>heme</name>
        <dbReference type="ChEBI" id="CHEBI:30413"/>
        <label>2</label>
    </ligand>
    <ligandPart>
        <name>Fe</name>
        <dbReference type="ChEBI" id="CHEBI:18248"/>
    </ligandPart>
</feature>
<feature type="binding site" description="covalent" evidence="13">
    <location>
        <position position="174"/>
    </location>
    <ligand>
        <name>heme</name>
        <dbReference type="ChEBI" id="CHEBI:30413"/>
        <label>4</label>
    </ligand>
</feature>
<feature type="binding site" description="covalent" evidence="13">
    <location>
        <position position="177"/>
    </location>
    <ligand>
        <name>heme</name>
        <dbReference type="ChEBI" id="CHEBI:30413"/>
        <label>4</label>
    </ligand>
</feature>
<feature type="binding site" description="axial binding residue" evidence="14">
    <location>
        <position position="97"/>
    </location>
    <ligand>
        <name>heme</name>
        <dbReference type="ChEBI" id="CHEBI:30413"/>
        <label>1</label>
    </ligand>
    <ligandPart>
        <name>Fe</name>
        <dbReference type="ChEBI" id="CHEBI:18248"/>
    </ligandPart>
</feature>
<dbReference type="InterPro" id="IPR024717">
    <property type="entry name" value="NapC/NirT/NrfH"/>
</dbReference>
<keyword evidence="6 15" id="KW-0812">Transmembrane</keyword>
<evidence type="ECO:0000256" key="7">
    <source>
        <dbReference type="ARBA" id="ARBA00022723"/>
    </source>
</evidence>
<evidence type="ECO:0000256" key="12">
    <source>
        <dbReference type="PIRNR" id="PIRNR000013"/>
    </source>
</evidence>
<accession>A0A845V0I6</accession>
<dbReference type="InterPro" id="IPR005126">
    <property type="entry name" value="NapC/NirT_cyt_c_N"/>
</dbReference>
<feature type="binding site" description="axial binding residue" evidence="14">
    <location>
        <position position="178"/>
    </location>
    <ligand>
        <name>heme</name>
        <dbReference type="ChEBI" id="CHEBI:30413"/>
        <label>4</label>
    </ligand>
    <ligandPart>
        <name>Fe</name>
        <dbReference type="ChEBI" id="CHEBI:18248"/>
    </ligandPart>
</feature>
<dbReference type="Gene3D" id="1.10.3820.10">
    <property type="entry name" value="Di-heme elbow motif domain"/>
    <property type="match status" value="1"/>
</dbReference>
<reference evidence="17 18" key="1">
    <citation type="submission" date="2020-02" db="EMBL/GenBank/DDBJ databases">
        <authorList>
            <person name="Zhang X.-Y."/>
        </authorList>
    </citation>
    <scope>NUCLEOTIDE SEQUENCE [LARGE SCALE GENOMIC DNA]</scope>
    <source>
        <strain evidence="17 18">C33</strain>
    </source>
</reference>
<evidence type="ECO:0000256" key="11">
    <source>
        <dbReference type="ARBA" id="ARBA00023136"/>
    </source>
</evidence>
<organism evidence="17 18">
    <name type="scientific">Wenzhouxiangella limi</name>
    <dbReference type="NCBI Taxonomy" id="2707351"/>
    <lineage>
        <taxon>Bacteria</taxon>
        <taxon>Pseudomonadati</taxon>
        <taxon>Pseudomonadota</taxon>
        <taxon>Gammaproteobacteria</taxon>
        <taxon>Chromatiales</taxon>
        <taxon>Wenzhouxiangellaceae</taxon>
        <taxon>Wenzhouxiangella</taxon>
    </lineage>
</organism>
<feature type="binding site" description="axial binding residue" evidence="14">
    <location>
        <position position="140"/>
    </location>
    <ligand>
        <name>heme</name>
        <dbReference type="ChEBI" id="CHEBI:30413"/>
        <label>3</label>
    </ligand>
    <ligandPart>
        <name>Fe</name>
        <dbReference type="ChEBI" id="CHEBI:18248"/>
    </ligandPart>
</feature>
<comment type="similarity">
    <text evidence="2">Belongs to the NapC/NirT/NrfH family.</text>
</comment>
<feature type="binding site" description="axial binding residue" evidence="14">
    <location>
        <position position="79"/>
    </location>
    <ligand>
        <name>heme</name>
        <dbReference type="ChEBI" id="CHEBI:30413"/>
        <label>2</label>
    </ligand>
    <ligandPart>
        <name>Fe</name>
        <dbReference type="ChEBI" id="CHEBI:18248"/>
    </ligandPart>
</feature>
<dbReference type="PIRSF" id="PIRSF000013">
    <property type="entry name" value="4_hem_cytochrm_NapC"/>
    <property type="match status" value="1"/>
</dbReference>
<feature type="binding site" description="covalent" evidence="13">
    <location>
        <position position="139"/>
    </location>
    <ligand>
        <name>heme</name>
        <dbReference type="ChEBI" id="CHEBI:30413"/>
        <label>4</label>
    </ligand>
</feature>
<feature type="binding site" evidence="13">
    <location>
        <position position="90"/>
    </location>
    <ligand>
        <name>a menaquinol</name>
        <dbReference type="ChEBI" id="CHEBI:18151"/>
    </ligand>
</feature>
<dbReference type="InterPro" id="IPR036280">
    <property type="entry name" value="Multihaem_cyt_sf"/>
</dbReference>
<sequence>MNWRKIFKPSAKLSIFTLVIGGAVFGAVAFYAGQTTLHATSTDEFCMTCHSNHSLQDEVLASAHGDNESGIVVNCRDCHLPREPFAYLQKKIAVSPDLWRFVTTPGFNTQEHLEEHRLEWAELTHDYLRSIDSSTCQACHARVYDDPPPENMSRMAVGMHTMNKNRDEAERETCIDCHKGVAHPYPEA</sequence>
<dbReference type="GO" id="GO:0005886">
    <property type="term" value="C:plasma membrane"/>
    <property type="evidence" value="ECO:0007669"/>
    <property type="project" value="UniProtKB-SubCell"/>
</dbReference>
<evidence type="ECO:0000256" key="14">
    <source>
        <dbReference type="PIRSR" id="PIRSR000013-2"/>
    </source>
</evidence>
<dbReference type="InterPro" id="IPR051174">
    <property type="entry name" value="Cytochrome_c-type_ET"/>
</dbReference>
<feature type="binding site" description="covalent" evidence="13">
    <location>
        <position position="78"/>
    </location>
    <ligand>
        <name>heme</name>
        <dbReference type="ChEBI" id="CHEBI:30413"/>
        <label>2</label>
    </ligand>
</feature>
<dbReference type="PANTHER" id="PTHR30333:SF3">
    <property type="entry name" value="CYTOCHROME C-TYPE PROTEIN TORY"/>
    <property type="match status" value="1"/>
</dbReference>
<feature type="domain" description="NapC/NirT cytochrome c N-terminal" evidence="16">
    <location>
        <begin position="9"/>
        <end position="187"/>
    </location>
</feature>
<keyword evidence="8 12" id="KW-0249">Electron transport</keyword>
<keyword evidence="9 15" id="KW-1133">Transmembrane helix</keyword>
<feature type="binding site" description="covalent" evidence="13">
    <location>
        <position position="136"/>
    </location>
    <ligand>
        <name>heme</name>
        <dbReference type="ChEBI" id="CHEBI:30413"/>
        <label>4</label>
    </ligand>
</feature>
<evidence type="ECO:0000313" key="17">
    <source>
        <dbReference type="EMBL" id="NDY96244.1"/>
    </source>
</evidence>
<evidence type="ECO:0000313" key="18">
    <source>
        <dbReference type="Proteomes" id="UP000484885"/>
    </source>
</evidence>
<dbReference type="PANTHER" id="PTHR30333">
    <property type="entry name" value="CYTOCHROME C-TYPE PROTEIN"/>
    <property type="match status" value="1"/>
</dbReference>
<feature type="binding site" evidence="13">
    <location>
        <position position="97"/>
    </location>
    <ligand>
        <name>a menaquinol</name>
        <dbReference type="ChEBI" id="CHEBI:18151"/>
    </ligand>
</feature>
<dbReference type="Proteomes" id="UP000484885">
    <property type="component" value="Unassembled WGS sequence"/>
</dbReference>
<feature type="transmembrane region" description="Helical" evidence="15">
    <location>
        <begin position="12"/>
        <end position="32"/>
    </location>
</feature>
<dbReference type="InterPro" id="IPR038266">
    <property type="entry name" value="NapC/NirT_cytc_sf"/>
</dbReference>